<proteinExistence type="predicted"/>
<keyword evidence="4" id="KW-0597">Phosphoprotein</keyword>
<feature type="domain" description="HAMP" evidence="14">
    <location>
        <begin position="186"/>
        <end position="240"/>
    </location>
</feature>
<evidence type="ECO:0000256" key="3">
    <source>
        <dbReference type="ARBA" id="ARBA00012438"/>
    </source>
</evidence>
<comment type="subcellular location">
    <subcellularLocation>
        <location evidence="2">Cell membrane</location>
    </subcellularLocation>
</comment>
<feature type="domain" description="Histidine kinase" evidence="13">
    <location>
        <begin position="248"/>
        <end position="479"/>
    </location>
</feature>
<organism evidence="15 16">
    <name type="scientific">Microlunatus spumicola</name>
    <dbReference type="NCBI Taxonomy" id="81499"/>
    <lineage>
        <taxon>Bacteria</taxon>
        <taxon>Bacillati</taxon>
        <taxon>Actinomycetota</taxon>
        <taxon>Actinomycetes</taxon>
        <taxon>Propionibacteriales</taxon>
        <taxon>Propionibacteriaceae</taxon>
        <taxon>Microlunatus</taxon>
    </lineage>
</organism>
<keyword evidence="6 12" id="KW-0812">Transmembrane</keyword>
<evidence type="ECO:0000256" key="1">
    <source>
        <dbReference type="ARBA" id="ARBA00000085"/>
    </source>
</evidence>
<dbReference type="Pfam" id="PF00672">
    <property type="entry name" value="HAMP"/>
    <property type="match status" value="1"/>
</dbReference>
<feature type="transmembrane region" description="Helical" evidence="12">
    <location>
        <begin position="131"/>
        <end position="150"/>
    </location>
</feature>
<dbReference type="SUPFAM" id="SSF55874">
    <property type="entry name" value="ATPase domain of HSP90 chaperone/DNA topoisomerase II/histidine kinase"/>
    <property type="match status" value="1"/>
</dbReference>
<dbReference type="Gene3D" id="1.10.287.130">
    <property type="match status" value="1"/>
</dbReference>
<evidence type="ECO:0000313" key="15">
    <source>
        <dbReference type="EMBL" id="GAA3578119.1"/>
    </source>
</evidence>
<evidence type="ECO:0000313" key="16">
    <source>
        <dbReference type="Proteomes" id="UP001500767"/>
    </source>
</evidence>
<dbReference type="GO" id="GO:0005524">
    <property type="term" value="F:ATP binding"/>
    <property type="evidence" value="ECO:0007669"/>
    <property type="project" value="UniProtKB-KW"/>
</dbReference>
<dbReference type="SUPFAM" id="SSF158472">
    <property type="entry name" value="HAMP domain-like"/>
    <property type="match status" value="1"/>
</dbReference>
<keyword evidence="7" id="KW-0418">Kinase</keyword>
<keyword evidence="9" id="KW-0902">Two-component regulatory system</keyword>
<protein>
    <recommendedName>
        <fullName evidence="3">histidine kinase</fullName>
        <ecNumber evidence="3">2.7.13.3</ecNumber>
    </recommendedName>
</protein>
<keyword evidence="5" id="KW-0808">Transferase</keyword>
<dbReference type="Pfam" id="PF00512">
    <property type="entry name" value="HisKA"/>
    <property type="match status" value="1"/>
</dbReference>
<dbReference type="SMART" id="SM00388">
    <property type="entry name" value="HisKA"/>
    <property type="match status" value="1"/>
</dbReference>
<evidence type="ECO:0000256" key="9">
    <source>
        <dbReference type="ARBA" id="ARBA00023012"/>
    </source>
</evidence>
<evidence type="ECO:0000256" key="4">
    <source>
        <dbReference type="ARBA" id="ARBA00022553"/>
    </source>
</evidence>
<feature type="transmembrane region" description="Helical" evidence="12">
    <location>
        <begin position="12"/>
        <end position="35"/>
    </location>
</feature>
<dbReference type="InterPro" id="IPR003594">
    <property type="entry name" value="HATPase_dom"/>
</dbReference>
<dbReference type="EC" id="2.7.13.3" evidence="3"/>
<feature type="coiled-coil region" evidence="10">
    <location>
        <begin position="274"/>
        <end position="301"/>
    </location>
</feature>
<sequence length="502" mass="53518">MTPSLARLPLRVRLVAGFSATMLLVLLAAGGFVYWRVHFALDRQLNEELAGTSARLSPLVTADGGLGPEASATDRNEIYQVLDAQGRILAGSATAGTSPLLDPVDARAARVAPVRRDIGALLPIDQHPLRAYAVPLAAAQAPASVLVVAVRRDHRDEALLELLVQLGIAGLAALTVTAAVGYLLARSALRPVERYRAQAAQIAEGIPHVRLEVSEERDDEVTRLGRTLNTMLEALETAVERERDFVRDASHELRTPLTLLTTRVQLALSRPRSVAEHESVLREVRTDLDRLNRLAEHLLRAGTQRPSDGEVGEEDARLDEVVRRAAEDRARGTGDPPGSSPALHVEAGVPVAVRLAEVELAQVVGNLLDNAALHGRPPVRARVDRPAAGVGRLEVDDAGSGMDPHLLATATLRFTRSPESRSRPGFGLGLSVVAATVARSGGELRLCHDGHHESHGTALPVTCDHGPGMTVTVLLPTSGRAVVAADADEPVQNDEHAEVSHL</sequence>
<dbReference type="EMBL" id="BAAAYR010000006">
    <property type="protein sequence ID" value="GAA3578119.1"/>
    <property type="molecule type" value="Genomic_DNA"/>
</dbReference>
<dbReference type="InterPro" id="IPR003661">
    <property type="entry name" value="HisK_dim/P_dom"/>
</dbReference>
<dbReference type="InterPro" id="IPR005467">
    <property type="entry name" value="His_kinase_dom"/>
</dbReference>
<evidence type="ECO:0000259" key="14">
    <source>
        <dbReference type="PROSITE" id="PS50885"/>
    </source>
</evidence>
<evidence type="ECO:0000256" key="6">
    <source>
        <dbReference type="ARBA" id="ARBA00022692"/>
    </source>
</evidence>
<dbReference type="PANTHER" id="PTHR45436:SF5">
    <property type="entry name" value="SENSOR HISTIDINE KINASE TRCS"/>
    <property type="match status" value="1"/>
</dbReference>
<dbReference type="SMART" id="SM00387">
    <property type="entry name" value="HATPase_c"/>
    <property type="match status" value="1"/>
</dbReference>
<dbReference type="Gene3D" id="3.30.565.10">
    <property type="entry name" value="Histidine kinase-like ATPase, C-terminal domain"/>
    <property type="match status" value="1"/>
</dbReference>
<comment type="caution">
    <text evidence="15">The sequence shown here is derived from an EMBL/GenBank/DDBJ whole genome shotgun (WGS) entry which is preliminary data.</text>
</comment>
<dbReference type="RefSeq" id="WP_344742842.1">
    <property type="nucleotide sequence ID" value="NZ_BAAAYR010000006.1"/>
</dbReference>
<dbReference type="InterPro" id="IPR036097">
    <property type="entry name" value="HisK_dim/P_sf"/>
</dbReference>
<dbReference type="Gene3D" id="6.10.340.10">
    <property type="match status" value="1"/>
</dbReference>
<accession>A0ABP6Y8M3</accession>
<dbReference type="PROSITE" id="PS50109">
    <property type="entry name" value="HIS_KIN"/>
    <property type="match status" value="1"/>
</dbReference>
<feature type="transmembrane region" description="Helical" evidence="12">
    <location>
        <begin position="162"/>
        <end position="185"/>
    </location>
</feature>
<evidence type="ECO:0000256" key="2">
    <source>
        <dbReference type="ARBA" id="ARBA00004236"/>
    </source>
</evidence>
<dbReference type="SUPFAM" id="SSF47384">
    <property type="entry name" value="Homodimeric domain of signal transducing histidine kinase"/>
    <property type="match status" value="1"/>
</dbReference>
<keyword evidence="15" id="KW-0067">ATP-binding</keyword>
<dbReference type="PROSITE" id="PS50885">
    <property type="entry name" value="HAMP"/>
    <property type="match status" value="1"/>
</dbReference>
<evidence type="ECO:0000256" key="7">
    <source>
        <dbReference type="ARBA" id="ARBA00022777"/>
    </source>
</evidence>
<dbReference type="SMART" id="SM00304">
    <property type="entry name" value="HAMP"/>
    <property type="match status" value="1"/>
</dbReference>
<name>A0ABP6Y8M3_9ACTN</name>
<evidence type="ECO:0000256" key="5">
    <source>
        <dbReference type="ARBA" id="ARBA00022679"/>
    </source>
</evidence>
<dbReference type="InterPro" id="IPR003660">
    <property type="entry name" value="HAMP_dom"/>
</dbReference>
<evidence type="ECO:0000256" key="8">
    <source>
        <dbReference type="ARBA" id="ARBA00022989"/>
    </source>
</evidence>
<dbReference type="InterPro" id="IPR050428">
    <property type="entry name" value="TCS_sensor_his_kinase"/>
</dbReference>
<keyword evidence="12" id="KW-0472">Membrane</keyword>
<reference evidence="16" key="1">
    <citation type="journal article" date="2019" name="Int. J. Syst. Evol. Microbiol.">
        <title>The Global Catalogue of Microorganisms (GCM) 10K type strain sequencing project: providing services to taxonomists for standard genome sequencing and annotation.</title>
        <authorList>
            <consortium name="The Broad Institute Genomics Platform"/>
            <consortium name="The Broad Institute Genome Sequencing Center for Infectious Disease"/>
            <person name="Wu L."/>
            <person name="Ma J."/>
        </authorList>
    </citation>
    <scope>NUCLEOTIDE SEQUENCE [LARGE SCALE GENOMIC DNA]</scope>
    <source>
        <strain evidence="16">JCM 16540</strain>
    </source>
</reference>
<gene>
    <name evidence="15" type="ORF">GCM10022197_39350</name>
</gene>
<feature type="region of interest" description="Disordered" evidence="11">
    <location>
        <begin position="325"/>
        <end position="344"/>
    </location>
</feature>
<dbReference type="CDD" id="cd06225">
    <property type="entry name" value="HAMP"/>
    <property type="match status" value="1"/>
</dbReference>
<evidence type="ECO:0000256" key="10">
    <source>
        <dbReference type="SAM" id="Coils"/>
    </source>
</evidence>
<keyword evidence="10" id="KW-0175">Coiled coil</keyword>
<dbReference type="InterPro" id="IPR036890">
    <property type="entry name" value="HATPase_C_sf"/>
</dbReference>
<dbReference type="Pfam" id="PF02518">
    <property type="entry name" value="HATPase_c"/>
    <property type="match status" value="1"/>
</dbReference>
<evidence type="ECO:0000256" key="11">
    <source>
        <dbReference type="SAM" id="MobiDB-lite"/>
    </source>
</evidence>
<dbReference type="Proteomes" id="UP001500767">
    <property type="component" value="Unassembled WGS sequence"/>
</dbReference>
<keyword evidence="8 12" id="KW-1133">Transmembrane helix</keyword>
<keyword evidence="15" id="KW-0547">Nucleotide-binding</keyword>
<keyword evidence="16" id="KW-1185">Reference proteome</keyword>
<evidence type="ECO:0000256" key="12">
    <source>
        <dbReference type="SAM" id="Phobius"/>
    </source>
</evidence>
<evidence type="ECO:0000259" key="13">
    <source>
        <dbReference type="PROSITE" id="PS50109"/>
    </source>
</evidence>
<dbReference type="PANTHER" id="PTHR45436">
    <property type="entry name" value="SENSOR HISTIDINE KINASE YKOH"/>
    <property type="match status" value="1"/>
</dbReference>
<comment type="catalytic activity">
    <reaction evidence="1">
        <text>ATP + protein L-histidine = ADP + protein N-phospho-L-histidine.</text>
        <dbReference type="EC" id="2.7.13.3"/>
    </reaction>
</comment>